<dbReference type="EMBL" id="MEUG01000001">
    <property type="protein sequence ID" value="OGC27456.1"/>
    <property type="molecule type" value="Genomic_DNA"/>
</dbReference>
<evidence type="ECO:0008006" key="3">
    <source>
        <dbReference type="Google" id="ProtNLM"/>
    </source>
</evidence>
<dbReference type="Gene3D" id="1.20.5.2950">
    <property type="match status" value="1"/>
</dbReference>
<comment type="caution">
    <text evidence="1">The sequence shown here is derived from an EMBL/GenBank/DDBJ whole genome shotgun (WGS) entry which is preliminary data.</text>
</comment>
<sequence length="99" mass="10786">MSLGIFSKLTTIEDKAGQIVASAEKEKNLALLMAKKQADELIDQARKTAKDEAAAIIEEAKLSGHKEKAALEAETGRLLEELRHGIDSKFETAKKHVVS</sequence>
<proteinExistence type="predicted"/>
<name>A0A1F4T4G5_UNCSA</name>
<gene>
    <name evidence="1" type="ORF">A3K49_00265</name>
</gene>
<dbReference type="Proteomes" id="UP000178602">
    <property type="component" value="Unassembled WGS sequence"/>
</dbReference>
<evidence type="ECO:0000313" key="1">
    <source>
        <dbReference type="EMBL" id="OGC27456.1"/>
    </source>
</evidence>
<reference evidence="1 2" key="1">
    <citation type="journal article" date="2016" name="Nat. Commun.">
        <title>Thousands of microbial genomes shed light on interconnected biogeochemical processes in an aquifer system.</title>
        <authorList>
            <person name="Anantharaman K."/>
            <person name="Brown C.T."/>
            <person name="Hug L.A."/>
            <person name="Sharon I."/>
            <person name="Castelle C.J."/>
            <person name="Probst A.J."/>
            <person name="Thomas B.C."/>
            <person name="Singh A."/>
            <person name="Wilkins M.J."/>
            <person name="Karaoz U."/>
            <person name="Brodie E.L."/>
            <person name="Williams K.H."/>
            <person name="Hubbard S.S."/>
            <person name="Banfield J.F."/>
        </authorList>
    </citation>
    <scope>NUCLEOTIDE SEQUENCE [LARGE SCALE GENOMIC DNA]</scope>
</reference>
<protein>
    <recommendedName>
        <fullName evidence="3">ATP synthase archaeal subunit H</fullName>
    </recommendedName>
</protein>
<organism evidence="1 2">
    <name type="scientific">candidate division WOR-1 bacterium RIFOXYC12_FULL_54_18</name>
    <dbReference type="NCBI Taxonomy" id="1802584"/>
    <lineage>
        <taxon>Bacteria</taxon>
        <taxon>Bacillati</taxon>
        <taxon>Saganbacteria</taxon>
    </lineage>
</organism>
<dbReference type="AlphaFoldDB" id="A0A1F4T4G5"/>
<accession>A0A1F4T4G5</accession>
<evidence type="ECO:0000313" key="2">
    <source>
        <dbReference type="Proteomes" id="UP000178602"/>
    </source>
</evidence>